<dbReference type="EMBL" id="DSEC01000396">
    <property type="protein sequence ID" value="HER43919.1"/>
    <property type="molecule type" value="Genomic_DNA"/>
</dbReference>
<dbReference type="GO" id="GO:0016787">
    <property type="term" value="F:hydrolase activity"/>
    <property type="evidence" value="ECO:0007669"/>
    <property type="project" value="UniProtKB-KW"/>
</dbReference>
<dbReference type="InterPro" id="IPR004365">
    <property type="entry name" value="NA-bd_OB_tRNA"/>
</dbReference>
<reference evidence="3" key="1">
    <citation type="journal article" date="2020" name="mSystems">
        <title>Genome- and Community-Level Interaction Insights into Carbon Utilization and Element Cycling Functions of Hydrothermarchaeota in Hydrothermal Sediment.</title>
        <authorList>
            <person name="Zhou Z."/>
            <person name="Liu Y."/>
            <person name="Xu W."/>
            <person name="Pan J."/>
            <person name="Luo Z.H."/>
            <person name="Li M."/>
        </authorList>
    </citation>
    <scope>NUCLEOTIDE SEQUENCE [LARGE SCALE GENOMIC DNA]</scope>
    <source>
        <strain evidence="3">SpSt-1233</strain>
    </source>
</reference>
<evidence type="ECO:0000259" key="2">
    <source>
        <dbReference type="SMART" id="SM00471"/>
    </source>
</evidence>
<dbReference type="PANTHER" id="PTHR37294">
    <property type="entry name" value="3'-5' EXORIBONUCLEASE YHAM"/>
    <property type="match status" value="1"/>
</dbReference>
<dbReference type="InterPro" id="IPR006675">
    <property type="entry name" value="HDIG_dom"/>
</dbReference>
<dbReference type="InterPro" id="IPR050798">
    <property type="entry name" value="YhaM_exoribonuc/phosphodiest"/>
</dbReference>
<dbReference type="InterPro" id="IPR003607">
    <property type="entry name" value="HD/PDEase_dom"/>
</dbReference>
<dbReference type="Pfam" id="PF01966">
    <property type="entry name" value="HD"/>
    <property type="match status" value="1"/>
</dbReference>
<sequence>MTDRMAVGDRVERVMVVSKKIRRDFSGGKFLLFQFSDRDGVLKGVWWEPTREAETSIGINDVVRVGGEITDYQGSLQLKVAWLEKLEEGQYDPSIFLPTTPRDGGEIFAEIMDIVSSMENLDLRNLLEGVFGREGFREGFLRAPAAKGWHHAWVGGLADHVIDMARMAGRAAEIYPEVDRDLLMAGILLHDIGKMEELSVTNHINYSDRGRLLGHITLGSEMLECAIREIPDFPEELAIKLKHMILSHHGNLEHGSPVVPMTVEAMLLHYLDNLDAQVRGTLTMIEKNGGEGGWTEYVKLLDRFIYTGGKGSETGGGEG</sequence>
<dbReference type="AlphaFoldDB" id="A0A7V2AVF0"/>
<dbReference type="Pfam" id="PF01336">
    <property type="entry name" value="tRNA_anti-codon"/>
    <property type="match status" value="1"/>
</dbReference>
<evidence type="ECO:0000256" key="1">
    <source>
        <dbReference type="ARBA" id="ARBA00022801"/>
    </source>
</evidence>
<dbReference type="GO" id="GO:0003676">
    <property type="term" value="F:nucleic acid binding"/>
    <property type="evidence" value="ECO:0007669"/>
    <property type="project" value="InterPro"/>
</dbReference>
<dbReference type="InterPro" id="IPR006674">
    <property type="entry name" value="HD_domain"/>
</dbReference>
<name>A0A7V2AVF0_UNCEI</name>
<gene>
    <name evidence="3" type="ORF">ENO08_05620</name>
</gene>
<comment type="caution">
    <text evidence="3">The sequence shown here is derived from an EMBL/GenBank/DDBJ whole genome shotgun (WGS) entry which is preliminary data.</text>
</comment>
<dbReference type="Proteomes" id="UP000886069">
    <property type="component" value="Unassembled WGS sequence"/>
</dbReference>
<dbReference type="CDD" id="cd00077">
    <property type="entry name" value="HDc"/>
    <property type="match status" value="1"/>
</dbReference>
<accession>A0A7V2AVF0</accession>
<proteinExistence type="predicted"/>
<organism evidence="3">
    <name type="scientific">Eiseniibacteriota bacterium</name>
    <dbReference type="NCBI Taxonomy" id="2212470"/>
    <lineage>
        <taxon>Bacteria</taxon>
        <taxon>Candidatus Eiseniibacteriota</taxon>
    </lineage>
</organism>
<dbReference type="SUPFAM" id="SSF109604">
    <property type="entry name" value="HD-domain/PDEase-like"/>
    <property type="match status" value="1"/>
</dbReference>
<dbReference type="SMART" id="SM00471">
    <property type="entry name" value="HDc"/>
    <property type="match status" value="1"/>
</dbReference>
<keyword evidence="1" id="KW-0378">Hydrolase</keyword>
<protein>
    <submittedName>
        <fullName evidence="3">HD domain-containing protein</fullName>
    </submittedName>
</protein>
<feature type="domain" description="HD/PDEase" evidence="2">
    <location>
        <begin position="153"/>
        <end position="286"/>
    </location>
</feature>
<dbReference type="NCBIfam" id="TIGR00277">
    <property type="entry name" value="HDIG"/>
    <property type="match status" value="1"/>
</dbReference>
<dbReference type="PANTHER" id="PTHR37294:SF1">
    <property type="entry name" value="3'-5' EXORIBONUCLEASE YHAM"/>
    <property type="match status" value="1"/>
</dbReference>
<evidence type="ECO:0000313" key="3">
    <source>
        <dbReference type="EMBL" id="HER43919.1"/>
    </source>
</evidence>
<dbReference type="GO" id="GO:0031125">
    <property type="term" value="P:rRNA 3'-end processing"/>
    <property type="evidence" value="ECO:0007669"/>
    <property type="project" value="TreeGrafter"/>
</dbReference>
<dbReference type="Gene3D" id="1.10.3210.10">
    <property type="entry name" value="Hypothetical protein af1432"/>
    <property type="match status" value="1"/>
</dbReference>